<comment type="pathway">
    <text evidence="1">Cofactor biosynthesis; ubiquinone biosynthesis.</text>
</comment>
<sequence>MKLTLGPVQFHWEPEEWRDFYFRIADESPFDTVVTGEVVCSKRKPFYDQYLPEVIERLKAAGKEVYLGSLLLVTLERERRQTLELIEQSGVPVEVNDLTCLASMQGKSHAIGPYINTYNEATAAYFARNGATRICLPPELPATSVATIVQNAPEVAIEVFAFGRLPLAISARCYHARLHKLSKDNCKFVCNQDPDGLTVDTMDGEHFLAMNGVQTMSFTVSNLLGEAKDLERMGVKSLRLSPQHCDMVEVARIFRDTLDGKTSVEDGQTKLKAIYPEASFSNGFSHGSSGSKWVSERLEDQMGAV</sequence>
<dbReference type="Proteomes" id="UP001418637">
    <property type="component" value="Unassembled WGS sequence"/>
</dbReference>
<gene>
    <name evidence="1" type="primary">ubiV</name>
    <name evidence="2" type="ORF">WJT86_04960</name>
</gene>
<keyword evidence="1" id="KW-0004">4Fe-4S</keyword>
<keyword evidence="3" id="KW-1185">Reference proteome</keyword>
<keyword evidence="1" id="KW-0408">Iron</keyword>
<dbReference type="PANTHER" id="PTHR30217">
    <property type="entry name" value="PEPTIDASE U32 FAMILY"/>
    <property type="match status" value="1"/>
</dbReference>
<organism evidence="2 3">
    <name type="scientific">Hohaiivirga grylli</name>
    <dbReference type="NCBI Taxonomy" id="3133970"/>
    <lineage>
        <taxon>Bacteria</taxon>
        <taxon>Pseudomonadati</taxon>
        <taxon>Pseudomonadota</taxon>
        <taxon>Alphaproteobacteria</taxon>
        <taxon>Hyphomicrobiales</taxon>
        <taxon>Methylobacteriaceae</taxon>
        <taxon>Hohaiivirga</taxon>
    </lineage>
</organism>
<comment type="caution">
    <text evidence="2">The sequence shown here is derived from an EMBL/GenBank/DDBJ whole genome shotgun (WGS) entry which is preliminary data.</text>
</comment>
<dbReference type="InterPro" id="IPR043693">
    <property type="entry name" value="UbiV"/>
</dbReference>
<comment type="cofactor">
    <cofactor evidence="1">
        <name>[4Fe-4S] cluster</name>
        <dbReference type="ChEBI" id="CHEBI:49883"/>
    </cofactor>
</comment>
<dbReference type="InterPro" id="IPR001539">
    <property type="entry name" value="Peptidase_U32"/>
</dbReference>
<proteinExistence type="inferred from homology"/>
<comment type="similarity">
    <text evidence="1">Belongs to the peptidase U32 family. UbiV subfamily.</text>
</comment>
<reference evidence="2 3" key="1">
    <citation type="submission" date="2024-04" db="EMBL/GenBank/DDBJ databases">
        <title>A novel species isolated from cricket.</title>
        <authorList>
            <person name="Wang H.-C."/>
        </authorList>
    </citation>
    <scope>NUCLEOTIDE SEQUENCE [LARGE SCALE GENOMIC DNA]</scope>
    <source>
        <strain evidence="2 3">WL0021</strain>
    </source>
</reference>
<evidence type="ECO:0000313" key="3">
    <source>
        <dbReference type="Proteomes" id="UP001418637"/>
    </source>
</evidence>
<keyword evidence="1" id="KW-0831">Ubiquinone biosynthesis</keyword>
<feature type="binding site" evidence="1">
    <location>
        <position position="40"/>
    </location>
    <ligand>
        <name>[4Fe-4S] cluster</name>
        <dbReference type="ChEBI" id="CHEBI:49883"/>
    </ligand>
</feature>
<evidence type="ECO:0000313" key="2">
    <source>
        <dbReference type="EMBL" id="MEN3930413.1"/>
    </source>
</evidence>
<dbReference type="HAMAP" id="MF_02233">
    <property type="entry name" value="UbiV"/>
    <property type="match status" value="1"/>
</dbReference>
<protein>
    <recommendedName>
        <fullName evidence="1">Ubiquinone biosynthesis protein UbiV</fullName>
    </recommendedName>
</protein>
<dbReference type="InterPro" id="IPR051454">
    <property type="entry name" value="RNA/ubiquinone_mod_enzymes"/>
</dbReference>
<dbReference type="Pfam" id="PF01136">
    <property type="entry name" value="Peptidase_U32"/>
    <property type="match status" value="1"/>
</dbReference>
<feature type="binding site" evidence="1">
    <location>
        <position position="173"/>
    </location>
    <ligand>
        <name>[4Fe-4S] cluster</name>
        <dbReference type="ChEBI" id="CHEBI:49883"/>
    </ligand>
</feature>
<feature type="binding site" evidence="1">
    <location>
        <position position="190"/>
    </location>
    <ligand>
        <name>[4Fe-4S] cluster</name>
        <dbReference type="ChEBI" id="CHEBI:49883"/>
    </ligand>
</feature>
<dbReference type="EMBL" id="JBBYXI010000002">
    <property type="protein sequence ID" value="MEN3930413.1"/>
    <property type="molecule type" value="Genomic_DNA"/>
</dbReference>
<accession>A0ABV0BIN7</accession>
<feature type="binding site" evidence="1">
    <location>
        <position position="186"/>
    </location>
    <ligand>
        <name>[4Fe-4S] cluster</name>
        <dbReference type="ChEBI" id="CHEBI:49883"/>
    </ligand>
</feature>
<evidence type="ECO:0000256" key="1">
    <source>
        <dbReference type="HAMAP-Rule" id="MF_02233"/>
    </source>
</evidence>
<comment type="subunit">
    <text evidence="1">Forms a heterodimer with UbiU.</text>
</comment>
<dbReference type="RefSeq" id="WP_346336424.1">
    <property type="nucleotide sequence ID" value="NZ_JBBYXI010000002.1"/>
</dbReference>
<keyword evidence="1" id="KW-0411">Iron-sulfur</keyword>
<name>A0ABV0BIN7_9HYPH</name>
<comment type="function">
    <text evidence="1">Required for O(2)-independent ubiquinone (coenzyme Q) biosynthesis. Together with UbiU, is essential for the C6-hydroxylation reaction in the oxygen-independent ubiquinone biosynthesis pathway.</text>
</comment>
<keyword evidence="1" id="KW-0479">Metal-binding</keyword>
<dbReference type="NCBIfam" id="NF011991">
    <property type="entry name" value="PRK15447.1"/>
    <property type="match status" value="1"/>
</dbReference>
<dbReference type="PANTHER" id="PTHR30217:SF11">
    <property type="entry name" value="UBIQUINONE BIOSYNTHESIS PROTEIN UBIV"/>
    <property type="match status" value="1"/>
</dbReference>